<name>C3ZCK9_BRAFL</name>
<evidence type="ECO:0008006" key="3">
    <source>
        <dbReference type="Google" id="ProtNLM"/>
    </source>
</evidence>
<feature type="compositionally biased region" description="Basic and acidic residues" evidence="1">
    <location>
        <begin position="1"/>
        <end position="26"/>
    </location>
</feature>
<dbReference type="EMBL" id="GG666608">
    <property type="protein sequence ID" value="EEN49713.1"/>
    <property type="molecule type" value="Genomic_DNA"/>
</dbReference>
<dbReference type="InterPro" id="IPR013877">
    <property type="entry name" value="YAP-bd/ALF4/Glomulin"/>
</dbReference>
<feature type="compositionally biased region" description="Acidic residues" evidence="1">
    <location>
        <begin position="383"/>
        <end position="398"/>
    </location>
</feature>
<proteinExistence type="predicted"/>
<dbReference type="InterPro" id="IPR019516">
    <property type="entry name" value="Glomulin/ALF4"/>
</dbReference>
<dbReference type="eggNOG" id="ENOG502QQAV">
    <property type="taxonomic scope" value="Eukaryota"/>
</dbReference>
<feature type="region of interest" description="Disordered" evidence="1">
    <location>
        <begin position="369"/>
        <end position="398"/>
    </location>
</feature>
<evidence type="ECO:0000313" key="2">
    <source>
        <dbReference type="EMBL" id="EEN49713.1"/>
    </source>
</evidence>
<evidence type="ECO:0000256" key="1">
    <source>
        <dbReference type="SAM" id="MobiDB-lite"/>
    </source>
</evidence>
<dbReference type="InParanoid" id="C3ZCK9"/>
<reference evidence="2" key="1">
    <citation type="journal article" date="2008" name="Nature">
        <title>The amphioxus genome and the evolution of the chordate karyotype.</title>
        <authorList>
            <consortium name="US DOE Joint Genome Institute (JGI-PGF)"/>
            <person name="Putnam N.H."/>
            <person name="Butts T."/>
            <person name="Ferrier D.E.K."/>
            <person name="Furlong R.F."/>
            <person name="Hellsten U."/>
            <person name="Kawashima T."/>
            <person name="Robinson-Rechavi M."/>
            <person name="Shoguchi E."/>
            <person name="Terry A."/>
            <person name="Yu J.-K."/>
            <person name="Benito-Gutierrez E.L."/>
            <person name="Dubchak I."/>
            <person name="Garcia-Fernandez J."/>
            <person name="Gibson-Brown J.J."/>
            <person name="Grigoriev I.V."/>
            <person name="Horton A.C."/>
            <person name="de Jong P.J."/>
            <person name="Jurka J."/>
            <person name="Kapitonov V.V."/>
            <person name="Kohara Y."/>
            <person name="Kuroki Y."/>
            <person name="Lindquist E."/>
            <person name="Lucas S."/>
            <person name="Osoegawa K."/>
            <person name="Pennacchio L.A."/>
            <person name="Salamov A.A."/>
            <person name="Satou Y."/>
            <person name="Sauka-Spengler T."/>
            <person name="Schmutz J."/>
            <person name="Shin-I T."/>
            <person name="Toyoda A."/>
            <person name="Bronner-Fraser M."/>
            <person name="Fujiyama A."/>
            <person name="Holland L.Z."/>
            <person name="Holland P.W.H."/>
            <person name="Satoh N."/>
            <person name="Rokhsar D.S."/>
        </authorList>
    </citation>
    <scope>NUCLEOTIDE SEQUENCE [LARGE SCALE GENOMIC DNA]</scope>
    <source>
        <strain evidence="2">S238N-H82</strain>
        <tissue evidence="2">Testes</tissue>
    </source>
</reference>
<dbReference type="PANTHER" id="PTHR15430">
    <property type="entry name" value="GLOMULIN"/>
    <property type="match status" value="1"/>
</dbReference>
<dbReference type="AlphaFoldDB" id="C3ZCK9"/>
<sequence>MPCEHVRKGAEYLTSERSKVKSESKAPSRTQDPPCTRCVVPKRPGIEIRKTRSKMAADLKTVLQKYKDRSLQDDDLEPEDKDVFLVSAQKCLENGEDDSEMLLREVSNKANEGFIREVGWDLLPVVTPFLTAGKAADTVQQHCRGVLGVLAEVCKPKEFVLGILEKLEGLEDDNVFKSLLPPLQRVLQRLSGKRAHCIGLTLTTLHSHLTEVPLPSKKKPQDPEDESWRQFGVDTQDKHVGRLLDTTEALMEFVQPFVQMAKKDPNVEAAMNKDELKDLEILRKELVKFLTRLFKYPLVYLNLEELPVKEDENKTQEMEGTEDNTQEVQQNRCRLCAATCMSYLQVLDPSFSRLLDLCDHYCGPPDMRVKRKTKSADKQQQQDGEDEEEKTEEEDDGKEEASLLGLCCFSYLLLVENIFIDKMPAVLSHEFLGAIHIVLICEVLKKPHRPVIHKGLELTKTLLGNLEPFCLSYEILELQPFAVLPERKLAHDLLTAYVDKFDWRGRYMLLRGLMEKTGGHAGVMGLIVGKVKDQIDACLKDDPPSEWFTGNKLSELLRKILHLPDGATTDLLDNRDWIMPALNLLRYLVIRDKPDQNQTGVWTDWPEVEKGFLRQLRTGVNLSKSHFQEELKKTRLKHKNAKKPEVQVSIEVAGDKMPDMPYEQQIMVLESSMQMFSVIESLLGRITEVTETYRTGEKPQGKIYKRETDWKCSDLHAAEDDPNAVYMTCPCCGEKTKMPDGFTPPKPGEELKQFDIELGPPDDDLKYF</sequence>
<gene>
    <name evidence="2" type="ORF">BRAFLDRAFT_117252</name>
</gene>
<protein>
    <recommendedName>
        <fullName evidence="3">Glomulin-like</fullName>
    </recommendedName>
</protein>
<feature type="region of interest" description="Disordered" evidence="1">
    <location>
        <begin position="737"/>
        <end position="768"/>
    </location>
</feature>
<organism>
    <name type="scientific">Branchiostoma floridae</name>
    <name type="common">Florida lancelet</name>
    <name type="synonym">Amphioxus</name>
    <dbReference type="NCBI Taxonomy" id="7739"/>
    <lineage>
        <taxon>Eukaryota</taxon>
        <taxon>Metazoa</taxon>
        <taxon>Chordata</taxon>
        <taxon>Cephalochordata</taxon>
        <taxon>Leptocardii</taxon>
        <taxon>Amphioxiformes</taxon>
        <taxon>Branchiostomatidae</taxon>
        <taxon>Branchiostoma</taxon>
    </lineage>
</organism>
<dbReference type="STRING" id="7739.C3ZCK9"/>
<dbReference type="PANTHER" id="PTHR15430:SF1">
    <property type="entry name" value="GLOMULIN"/>
    <property type="match status" value="1"/>
</dbReference>
<accession>C3ZCK9</accession>
<feature type="region of interest" description="Disordered" evidence="1">
    <location>
        <begin position="1"/>
        <end position="40"/>
    </location>
</feature>
<dbReference type="Pfam" id="PF08568">
    <property type="entry name" value="Kinetochor_Ybp2"/>
    <property type="match status" value="2"/>
</dbReference>